<keyword evidence="3 6" id="KW-0238">DNA-binding</keyword>
<keyword evidence="9" id="KW-1185">Reference proteome</keyword>
<dbReference type="InterPro" id="IPR036960">
    <property type="entry name" value="T-box_sf"/>
</dbReference>
<dbReference type="GeneID" id="106075047"/>
<proteinExistence type="predicted"/>
<feature type="domain" description="T-box" evidence="8">
    <location>
        <begin position="106"/>
        <end position="284"/>
    </location>
</feature>
<feature type="compositionally biased region" description="Basic and acidic residues" evidence="7">
    <location>
        <begin position="304"/>
        <end position="341"/>
    </location>
</feature>
<dbReference type="SUPFAM" id="SSF49417">
    <property type="entry name" value="p53-like transcription factors"/>
    <property type="match status" value="1"/>
</dbReference>
<protein>
    <submittedName>
        <fullName evidence="10">T-box transcription factor TBX2-like</fullName>
    </submittedName>
</protein>
<evidence type="ECO:0000256" key="5">
    <source>
        <dbReference type="ARBA" id="ARBA00023242"/>
    </source>
</evidence>
<evidence type="ECO:0000313" key="9">
    <source>
        <dbReference type="Proteomes" id="UP001165740"/>
    </source>
</evidence>
<dbReference type="GO" id="GO:0001708">
    <property type="term" value="P:cell fate specification"/>
    <property type="evidence" value="ECO:0007669"/>
    <property type="project" value="TreeGrafter"/>
</dbReference>
<keyword evidence="4" id="KW-0804">Transcription</keyword>
<dbReference type="Gene3D" id="2.60.40.820">
    <property type="entry name" value="Transcription factor, T-box"/>
    <property type="match status" value="1"/>
</dbReference>
<dbReference type="InterPro" id="IPR018186">
    <property type="entry name" value="TF_T-box_CS"/>
</dbReference>
<comment type="subcellular location">
    <subcellularLocation>
        <location evidence="1 6">Nucleus</location>
    </subcellularLocation>
</comment>
<feature type="compositionally biased region" description="Polar residues" evidence="7">
    <location>
        <begin position="618"/>
        <end position="629"/>
    </location>
</feature>
<evidence type="ECO:0000256" key="3">
    <source>
        <dbReference type="ARBA" id="ARBA00023125"/>
    </source>
</evidence>
<reference evidence="10" key="1">
    <citation type="submission" date="2025-08" db="UniProtKB">
        <authorList>
            <consortium name="RefSeq"/>
        </authorList>
    </citation>
    <scope>IDENTIFICATION</scope>
</reference>
<feature type="compositionally biased region" description="Low complexity" evidence="7">
    <location>
        <begin position="426"/>
        <end position="440"/>
    </location>
</feature>
<dbReference type="OrthoDB" id="7442607at2759"/>
<feature type="compositionally biased region" description="Low complexity" evidence="7">
    <location>
        <begin position="450"/>
        <end position="477"/>
    </location>
</feature>
<evidence type="ECO:0000259" key="8">
    <source>
        <dbReference type="PROSITE" id="PS50252"/>
    </source>
</evidence>
<dbReference type="InterPro" id="IPR002070">
    <property type="entry name" value="TF_Brachyury"/>
</dbReference>
<dbReference type="RefSeq" id="XP_055863111.1">
    <property type="nucleotide sequence ID" value="XM_056007136.1"/>
</dbReference>
<feature type="compositionally biased region" description="Basic and acidic residues" evidence="7">
    <location>
        <begin position="279"/>
        <end position="289"/>
    </location>
</feature>
<name>A0A9W2YKD2_BIOGL</name>
<organism evidence="9 10">
    <name type="scientific">Biomphalaria glabrata</name>
    <name type="common">Bloodfluke planorb</name>
    <name type="synonym">Freshwater snail</name>
    <dbReference type="NCBI Taxonomy" id="6526"/>
    <lineage>
        <taxon>Eukaryota</taxon>
        <taxon>Metazoa</taxon>
        <taxon>Spiralia</taxon>
        <taxon>Lophotrochozoa</taxon>
        <taxon>Mollusca</taxon>
        <taxon>Gastropoda</taxon>
        <taxon>Heterobranchia</taxon>
        <taxon>Euthyneura</taxon>
        <taxon>Panpulmonata</taxon>
        <taxon>Hygrophila</taxon>
        <taxon>Lymnaeoidea</taxon>
        <taxon>Planorbidae</taxon>
        <taxon>Biomphalaria</taxon>
    </lineage>
</organism>
<feature type="region of interest" description="Disordered" evidence="7">
    <location>
        <begin position="618"/>
        <end position="680"/>
    </location>
</feature>
<feature type="compositionally biased region" description="Low complexity" evidence="7">
    <location>
        <begin position="656"/>
        <end position="680"/>
    </location>
</feature>
<comment type="caution">
    <text evidence="6">Lacks conserved residue(s) required for the propagation of feature annotation.</text>
</comment>
<dbReference type="PRINTS" id="PR00937">
    <property type="entry name" value="TBOX"/>
</dbReference>
<dbReference type="AlphaFoldDB" id="A0A9W2YKD2"/>
<dbReference type="InterPro" id="IPR046360">
    <property type="entry name" value="T-box_DNA-bd"/>
</dbReference>
<accession>A0A9W2YKD2</accession>
<dbReference type="GO" id="GO:0005634">
    <property type="term" value="C:nucleus"/>
    <property type="evidence" value="ECO:0007669"/>
    <property type="project" value="UniProtKB-SubCell"/>
</dbReference>
<dbReference type="Pfam" id="PF00907">
    <property type="entry name" value="T-box"/>
    <property type="match status" value="1"/>
</dbReference>
<dbReference type="CDD" id="cd20188">
    <property type="entry name" value="T-box_TBX2_3-like"/>
    <property type="match status" value="1"/>
</dbReference>
<evidence type="ECO:0000256" key="6">
    <source>
        <dbReference type="PROSITE-ProRule" id="PRU00201"/>
    </source>
</evidence>
<dbReference type="PANTHER" id="PTHR11267:SF181">
    <property type="entry name" value="OPTOMOTOR-BLIND PROTEIN"/>
    <property type="match status" value="1"/>
</dbReference>
<dbReference type="FunFam" id="2.60.40.820:FF:000016">
    <property type="entry name" value="T-box transcription factor TBX2-A"/>
    <property type="match status" value="1"/>
</dbReference>
<dbReference type="PANTHER" id="PTHR11267">
    <property type="entry name" value="T-BOX PROTEIN-RELATED"/>
    <property type="match status" value="1"/>
</dbReference>
<dbReference type="Proteomes" id="UP001165740">
    <property type="component" value="Chromosome 12"/>
</dbReference>
<feature type="region of interest" description="Disordered" evidence="7">
    <location>
        <begin position="279"/>
        <end position="356"/>
    </location>
</feature>
<dbReference type="SMART" id="SM00425">
    <property type="entry name" value="TBOX"/>
    <property type="match status" value="1"/>
</dbReference>
<dbReference type="PROSITE" id="PS50252">
    <property type="entry name" value="TBOX_3"/>
    <property type="match status" value="1"/>
</dbReference>
<evidence type="ECO:0000256" key="4">
    <source>
        <dbReference type="ARBA" id="ARBA00023163"/>
    </source>
</evidence>
<sequence>MTFNPYLYSPGAPDMFAMNPVAGQQHYLSGLPPLLREHYGKEFASSPSALATHAALQKLQHALPCRSSSLGVSYELLAHHQAGVQPQTRGFDTPEDGVKDDPKVELEARDLWEKFHELESEMVITKSGRRMFPPFKTKVSGLDKKAKYILLLDIVSVDDNRYKFHNGKWIIAGKADPEMPKRMYIHPDSPSTGEQWMQKVISFHKLKLTNNISDKHGFTILNSMHKYQPRLHLVRADDILKITYSPFRSFLFKETTFIAVTAYQNEKITQLKIDHNPFAKGFRDSGGGKRDKKRTTVGSACSRDYNEGNSREARTIADDKQRATDRSQKREVSRDRAERKSYNQSHSKSPQVKSITAEVTCSSELIKKDFLGKKSLSESDQWPYKVPAAYSENSEFWDSSTRASRKRRHSEQSDVGHESDNEGVHASSSLRPASPDSSTSRRLLVTQTKSSSLASCVTSTSASKASPRKASSPTSKSAISFPVSAMLNSPTDVSSMSSMAAPLSNSLPLSSHRTTHALSSHQFQDLKSSPSQLELAQHLLKNANSWNPLDTFQETQALLAAHLSLLSVQFLKHSMGVHFANPYESFPPMSQFASLLQHNQLSQYLGNNHYRQKHQYHECNSPNTNNGSRHASPCPSEKLSEVSAEDLPNPPNFEPVQVQSLDVSSQSGSRSSSRSSTATP</sequence>
<feature type="compositionally biased region" description="Polar residues" evidence="7">
    <location>
        <begin position="342"/>
        <end position="356"/>
    </location>
</feature>
<feature type="compositionally biased region" description="Basic and acidic residues" evidence="7">
    <location>
        <begin position="410"/>
        <end position="423"/>
    </location>
</feature>
<dbReference type="GO" id="GO:0000785">
    <property type="term" value="C:chromatin"/>
    <property type="evidence" value="ECO:0007669"/>
    <property type="project" value="TreeGrafter"/>
</dbReference>
<dbReference type="InterPro" id="IPR008967">
    <property type="entry name" value="p53-like_TF_DNA-bd_sf"/>
</dbReference>
<gene>
    <name evidence="10" type="primary">LOC106075047</name>
</gene>
<evidence type="ECO:0000256" key="1">
    <source>
        <dbReference type="ARBA" id="ARBA00004123"/>
    </source>
</evidence>
<dbReference type="GO" id="GO:0045893">
    <property type="term" value="P:positive regulation of DNA-templated transcription"/>
    <property type="evidence" value="ECO:0007669"/>
    <property type="project" value="InterPro"/>
</dbReference>
<keyword evidence="2" id="KW-0805">Transcription regulation</keyword>
<dbReference type="GO" id="GO:0000981">
    <property type="term" value="F:DNA-binding transcription factor activity, RNA polymerase II-specific"/>
    <property type="evidence" value="ECO:0007669"/>
    <property type="project" value="TreeGrafter"/>
</dbReference>
<keyword evidence="5 6" id="KW-0539">Nucleus</keyword>
<evidence type="ECO:0000256" key="7">
    <source>
        <dbReference type="SAM" id="MobiDB-lite"/>
    </source>
</evidence>
<dbReference type="InterPro" id="IPR001699">
    <property type="entry name" value="TF_T-box"/>
</dbReference>
<evidence type="ECO:0000256" key="2">
    <source>
        <dbReference type="ARBA" id="ARBA00023015"/>
    </source>
</evidence>
<feature type="region of interest" description="Disordered" evidence="7">
    <location>
        <begin position="395"/>
        <end position="477"/>
    </location>
</feature>
<dbReference type="PROSITE" id="PS01264">
    <property type="entry name" value="TBOX_2"/>
    <property type="match status" value="1"/>
</dbReference>
<evidence type="ECO:0000313" key="10">
    <source>
        <dbReference type="RefSeq" id="XP_055863111.1"/>
    </source>
</evidence>
<dbReference type="PRINTS" id="PR00938">
    <property type="entry name" value="BRACHYURY"/>
</dbReference>
<dbReference type="GO" id="GO:0000978">
    <property type="term" value="F:RNA polymerase II cis-regulatory region sequence-specific DNA binding"/>
    <property type="evidence" value="ECO:0007669"/>
    <property type="project" value="InterPro"/>
</dbReference>